<evidence type="ECO:0000313" key="3">
    <source>
        <dbReference type="EMBL" id="RYO80940.1"/>
    </source>
</evidence>
<accession>A0ABY0GZA7</accession>
<sequence>MKLTIFAPFLALALASPLALPPMERPALAVKSISQEAPIDEQPDGTSNKTITSPLGNNTTTPVSPNEDATPKADRERFSVLGTIRTAPRDGLGRPDKSPMSATAGGLLHTNDTAVTERLEARGNKEGPYVWPREGKVPLWKLPPCYQKCVVQTATQTWGNLGDVRDLSTYDFCQGKWFWVDNWIYHAFQDCVGPSCRDHQPEAEDASYVWMWETCHKN</sequence>
<dbReference type="Proteomes" id="UP000294003">
    <property type="component" value="Unassembled WGS sequence"/>
</dbReference>
<evidence type="ECO:0000256" key="2">
    <source>
        <dbReference type="SAM" id="SignalP"/>
    </source>
</evidence>
<evidence type="ECO:0000256" key="1">
    <source>
        <dbReference type="SAM" id="MobiDB-lite"/>
    </source>
</evidence>
<keyword evidence="4" id="KW-1185">Reference proteome</keyword>
<feature type="region of interest" description="Disordered" evidence="1">
    <location>
        <begin position="36"/>
        <end position="106"/>
    </location>
</feature>
<feature type="compositionally biased region" description="Basic and acidic residues" evidence="1">
    <location>
        <begin position="69"/>
        <end position="78"/>
    </location>
</feature>
<comment type="caution">
    <text evidence="3">The sequence shown here is derived from an EMBL/GenBank/DDBJ whole genome shotgun (WGS) entry which is preliminary data.</text>
</comment>
<feature type="compositionally biased region" description="Polar residues" evidence="1">
    <location>
        <begin position="44"/>
        <end position="64"/>
    </location>
</feature>
<proteinExistence type="predicted"/>
<protein>
    <submittedName>
        <fullName evidence="3">Uncharacterized protein</fullName>
    </submittedName>
</protein>
<feature type="compositionally biased region" description="Basic and acidic residues" evidence="1">
    <location>
        <begin position="87"/>
        <end position="97"/>
    </location>
</feature>
<feature type="chain" id="PRO_5047271341" evidence="2">
    <location>
        <begin position="16"/>
        <end position="218"/>
    </location>
</feature>
<keyword evidence="2" id="KW-0732">Signal</keyword>
<gene>
    <name evidence="3" type="ORF">DL762_007393</name>
</gene>
<organism evidence="3 4">
    <name type="scientific">Monosporascus cannonballus</name>
    <dbReference type="NCBI Taxonomy" id="155416"/>
    <lineage>
        <taxon>Eukaryota</taxon>
        <taxon>Fungi</taxon>
        <taxon>Dikarya</taxon>
        <taxon>Ascomycota</taxon>
        <taxon>Pezizomycotina</taxon>
        <taxon>Sordariomycetes</taxon>
        <taxon>Xylariomycetidae</taxon>
        <taxon>Xylariales</taxon>
        <taxon>Xylariales incertae sedis</taxon>
        <taxon>Monosporascus</taxon>
    </lineage>
</organism>
<name>A0ABY0GZA7_9PEZI</name>
<reference evidence="3 4" key="1">
    <citation type="submission" date="2018-06" db="EMBL/GenBank/DDBJ databases">
        <title>Complete Genomes of Monosporascus.</title>
        <authorList>
            <person name="Robinson A.J."/>
            <person name="Natvig D.O."/>
        </authorList>
    </citation>
    <scope>NUCLEOTIDE SEQUENCE [LARGE SCALE GENOMIC DNA]</scope>
    <source>
        <strain evidence="3 4">CBS 609.92</strain>
    </source>
</reference>
<evidence type="ECO:0000313" key="4">
    <source>
        <dbReference type="Proteomes" id="UP000294003"/>
    </source>
</evidence>
<dbReference type="EMBL" id="QJNS01000270">
    <property type="protein sequence ID" value="RYO80940.1"/>
    <property type="molecule type" value="Genomic_DNA"/>
</dbReference>
<feature type="signal peptide" evidence="2">
    <location>
        <begin position="1"/>
        <end position="15"/>
    </location>
</feature>